<dbReference type="EMBL" id="WNWW01000821">
    <property type="protein sequence ID" value="KAF3421759.1"/>
    <property type="molecule type" value="Genomic_DNA"/>
</dbReference>
<keyword evidence="3" id="KW-1185">Reference proteome</keyword>
<dbReference type="PANTHER" id="PTHR37456:SF4">
    <property type="entry name" value="COLLAGEN ALPHA-1(XXIII) CHAIN"/>
    <property type="match status" value="1"/>
</dbReference>
<feature type="compositionally biased region" description="Low complexity" evidence="1">
    <location>
        <begin position="19"/>
        <end position="29"/>
    </location>
</feature>
<dbReference type="Proteomes" id="UP000655588">
    <property type="component" value="Unassembled WGS sequence"/>
</dbReference>
<protein>
    <submittedName>
        <fullName evidence="2">Uncharacterized protein</fullName>
    </submittedName>
</protein>
<dbReference type="Pfam" id="PF01391">
    <property type="entry name" value="Collagen"/>
    <property type="match status" value="1"/>
</dbReference>
<proteinExistence type="predicted"/>
<dbReference type="PANTHER" id="PTHR37456">
    <property type="entry name" value="SI:CH211-266K2.1"/>
    <property type="match status" value="1"/>
</dbReference>
<name>A0A833R650_9HYME</name>
<sequence length="246" mass="25786">MAAQMQGPPGPPGRGRPGRLGSPGPQGRPGDPGPPGLPGERGFVGLPGPQGPIGPQGPSGERGEKGDKGQEGVGIEGPMGPRGLPGPPGNDGIGLPGRQGERGESGKPGIPGMRGPAGPQGLPGFCELCNYPSANYLQYSRVLIVAMTTVKFTLEEYFSMNEKQKRANIKKCTLDIFLGQMEPISQIICMTLKYGLNTQRTVKPATDKHSLESKKNICPPNIVVPTHISRFLRTCTQSSSALSVTL</sequence>
<gene>
    <name evidence="2" type="ORF">E2986_11196</name>
</gene>
<dbReference type="AlphaFoldDB" id="A0A833R650"/>
<organism evidence="2 3">
    <name type="scientific">Frieseomelitta varia</name>
    <dbReference type="NCBI Taxonomy" id="561572"/>
    <lineage>
        <taxon>Eukaryota</taxon>
        <taxon>Metazoa</taxon>
        <taxon>Ecdysozoa</taxon>
        <taxon>Arthropoda</taxon>
        <taxon>Hexapoda</taxon>
        <taxon>Insecta</taxon>
        <taxon>Pterygota</taxon>
        <taxon>Neoptera</taxon>
        <taxon>Endopterygota</taxon>
        <taxon>Hymenoptera</taxon>
        <taxon>Apocrita</taxon>
        <taxon>Aculeata</taxon>
        <taxon>Apoidea</taxon>
        <taxon>Anthophila</taxon>
        <taxon>Apidae</taxon>
        <taxon>Frieseomelitta</taxon>
    </lineage>
</organism>
<reference evidence="2" key="1">
    <citation type="submission" date="2019-11" db="EMBL/GenBank/DDBJ databases">
        <title>The nuclear and mitochondrial genomes of Frieseomelitta varia - a highly eusocial stingless bee (Meliponini) with a permanently sterile worker caste.</title>
        <authorList>
            <person name="Freitas F.C.P."/>
            <person name="Lourenco A.P."/>
            <person name="Nunes F.M.F."/>
            <person name="Paschoal A.R."/>
            <person name="Abreu F.C.P."/>
            <person name="Barbin F.O."/>
            <person name="Bataglia L."/>
            <person name="Cardoso-Junior C.A.M."/>
            <person name="Cervoni M.S."/>
            <person name="Silva S.R."/>
            <person name="Dalarmi F."/>
            <person name="Del Lama M.A."/>
            <person name="Depintor T.S."/>
            <person name="Ferreira K.M."/>
            <person name="Goria P.S."/>
            <person name="Jaskot M.C."/>
            <person name="Lago D.C."/>
            <person name="Luna-Lucena D."/>
            <person name="Moda L.M."/>
            <person name="Nascimento L."/>
            <person name="Pedrino M."/>
            <person name="Rabico F.O."/>
            <person name="Sanches F.C."/>
            <person name="Santos D.E."/>
            <person name="Santos C.G."/>
            <person name="Vieira J."/>
            <person name="Lopes T.F."/>
            <person name="Barchuk A.R."/>
            <person name="Hartfelder K."/>
            <person name="Simoes Z.L.P."/>
            <person name="Bitondi M.M.G."/>
            <person name="Pinheiro D.G."/>
        </authorList>
    </citation>
    <scope>NUCLEOTIDE SEQUENCE</scope>
    <source>
        <strain evidence="2">USP_RPSP 00005682</strain>
        <tissue evidence="2">Whole individual</tissue>
    </source>
</reference>
<evidence type="ECO:0000313" key="3">
    <source>
        <dbReference type="Proteomes" id="UP000655588"/>
    </source>
</evidence>
<evidence type="ECO:0000256" key="1">
    <source>
        <dbReference type="SAM" id="MobiDB-lite"/>
    </source>
</evidence>
<feature type="region of interest" description="Disordered" evidence="1">
    <location>
        <begin position="1"/>
        <end position="118"/>
    </location>
</feature>
<accession>A0A833R650</accession>
<dbReference type="InterPro" id="IPR050938">
    <property type="entry name" value="Collagen_Structural_Proteins"/>
</dbReference>
<feature type="compositionally biased region" description="Basic and acidic residues" evidence="1">
    <location>
        <begin position="61"/>
        <end position="70"/>
    </location>
</feature>
<dbReference type="InterPro" id="IPR008160">
    <property type="entry name" value="Collagen"/>
</dbReference>
<evidence type="ECO:0000313" key="2">
    <source>
        <dbReference type="EMBL" id="KAF3421759.1"/>
    </source>
</evidence>
<comment type="caution">
    <text evidence="2">The sequence shown here is derived from an EMBL/GenBank/DDBJ whole genome shotgun (WGS) entry which is preliminary data.</text>
</comment>